<organism evidence="2 3">
    <name type="scientific">Anisodus acutangulus</name>
    <dbReference type="NCBI Taxonomy" id="402998"/>
    <lineage>
        <taxon>Eukaryota</taxon>
        <taxon>Viridiplantae</taxon>
        <taxon>Streptophyta</taxon>
        <taxon>Embryophyta</taxon>
        <taxon>Tracheophyta</taxon>
        <taxon>Spermatophyta</taxon>
        <taxon>Magnoliopsida</taxon>
        <taxon>eudicotyledons</taxon>
        <taxon>Gunneridae</taxon>
        <taxon>Pentapetalae</taxon>
        <taxon>asterids</taxon>
        <taxon>lamiids</taxon>
        <taxon>Solanales</taxon>
        <taxon>Solanaceae</taxon>
        <taxon>Solanoideae</taxon>
        <taxon>Hyoscyameae</taxon>
        <taxon>Anisodus</taxon>
    </lineage>
</organism>
<dbReference type="OrthoDB" id="631057at2759"/>
<dbReference type="Proteomes" id="UP001152561">
    <property type="component" value="Unassembled WGS sequence"/>
</dbReference>
<evidence type="ECO:0000313" key="2">
    <source>
        <dbReference type="EMBL" id="KAJ8567521.1"/>
    </source>
</evidence>
<evidence type="ECO:0000313" key="3">
    <source>
        <dbReference type="Proteomes" id="UP001152561"/>
    </source>
</evidence>
<proteinExistence type="predicted"/>
<evidence type="ECO:0000256" key="1">
    <source>
        <dbReference type="SAM" id="MobiDB-lite"/>
    </source>
</evidence>
<name>A0A9Q1MSX9_9SOLA</name>
<reference evidence="3" key="1">
    <citation type="journal article" date="2023" name="Proc. Natl. Acad. Sci. U.S.A.">
        <title>Genomic and structural basis for evolution of tropane alkaloid biosynthesis.</title>
        <authorList>
            <person name="Wanga Y.-J."/>
            <person name="Taina T."/>
            <person name="Yua J.-Y."/>
            <person name="Lia J."/>
            <person name="Xua B."/>
            <person name="Chenc J."/>
            <person name="D'Auriad J.C."/>
            <person name="Huanga J.-P."/>
            <person name="Huanga S.-X."/>
        </authorList>
    </citation>
    <scope>NUCLEOTIDE SEQUENCE [LARGE SCALE GENOMIC DNA]</scope>
    <source>
        <strain evidence="3">cv. KIB-2019</strain>
    </source>
</reference>
<feature type="compositionally biased region" description="Basic and acidic residues" evidence="1">
    <location>
        <begin position="1"/>
        <end position="10"/>
    </location>
</feature>
<feature type="region of interest" description="Disordered" evidence="1">
    <location>
        <begin position="1"/>
        <end position="20"/>
    </location>
</feature>
<dbReference type="EMBL" id="JAJAGQ010000003">
    <property type="protein sequence ID" value="KAJ8567521.1"/>
    <property type="molecule type" value="Genomic_DNA"/>
</dbReference>
<dbReference type="AlphaFoldDB" id="A0A9Q1MSX9"/>
<protein>
    <submittedName>
        <fullName evidence="2">Uncharacterized protein</fullName>
    </submittedName>
</protein>
<comment type="caution">
    <text evidence="2">The sequence shown here is derived from an EMBL/GenBank/DDBJ whole genome shotgun (WGS) entry which is preliminary data.</text>
</comment>
<keyword evidence="3" id="KW-1185">Reference proteome</keyword>
<gene>
    <name evidence="2" type="ORF">K7X08_019729</name>
</gene>
<accession>A0A9Q1MSX9</accession>
<dbReference type="PANTHER" id="PTHR33622">
    <property type="entry name" value="OS03G0724500 PROTEIN"/>
    <property type="match status" value="1"/>
</dbReference>
<sequence length="89" mass="9967">MEVEKSHEESAAATPPLTSCGWKMSKDGSFISKLKEQFHDFVNTPMADHKLCFKNTIDEMVENFRKEVHGLKGAENSATIQSPPAEENK</sequence>
<dbReference type="PANTHER" id="PTHR33622:SF22">
    <property type="match status" value="1"/>
</dbReference>